<evidence type="ECO:0000313" key="10">
    <source>
        <dbReference type="Proteomes" id="UP001205998"/>
    </source>
</evidence>
<feature type="compositionally biased region" description="Low complexity" evidence="5">
    <location>
        <begin position="521"/>
        <end position="532"/>
    </location>
</feature>
<evidence type="ECO:0000256" key="4">
    <source>
        <dbReference type="PROSITE-ProRule" id="PRU00332"/>
    </source>
</evidence>
<dbReference type="Gene3D" id="3.30.70.330">
    <property type="match status" value="1"/>
</dbReference>
<keyword evidence="10" id="KW-1185">Reference proteome</keyword>
<feature type="compositionally biased region" description="Low complexity" evidence="5">
    <location>
        <begin position="73"/>
        <end position="89"/>
    </location>
</feature>
<dbReference type="PROSITE" id="PS51938">
    <property type="entry name" value="SUZ_C"/>
    <property type="match status" value="1"/>
</dbReference>
<dbReference type="CDD" id="cd08033">
    <property type="entry name" value="LARP_6"/>
    <property type="match status" value="1"/>
</dbReference>
<dbReference type="GO" id="GO:0006396">
    <property type="term" value="P:RNA processing"/>
    <property type="evidence" value="ECO:0007669"/>
    <property type="project" value="InterPro"/>
</dbReference>
<feature type="compositionally biased region" description="Basic and acidic residues" evidence="5">
    <location>
        <begin position="507"/>
        <end position="517"/>
    </location>
</feature>
<dbReference type="PANTHER" id="PTHR22792:SF71">
    <property type="entry name" value="LA-RELATED PROTEIN 6"/>
    <property type="match status" value="1"/>
</dbReference>
<name>A0AAD5AVL5_SILAS</name>
<dbReference type="InterPro" id="IPR006630">
    <property type="entry name" value="La_HTH"/>
</dbReference>
<dbReference type="CDD" id="cd12289">
    <property type="entry name" value="RRM_LARP6"/>
    <property type="match status" value="1"/>
</dbReference>
<dbReference type="FunFam" id="1.10.10.10:FF:000158">
    <property type="entry name" value="La ribonucleoprotein domain family member 7"/>
    <property type="match status" value="1"/>
</dbReference>
<evidence type="ECO:0000259" key="7">
    <source>
        <dbReference type="PROSITE" id="PS50961"/>
    </source>
</evidence>
<dbReference type="GO" id="GO:0005634">
    <property type="term" value="C:nucleus"/>
    <property type="evidence" value="ECO:0007669"/>
    <property type="project" value="UniProtKB-SubCell"/>
</dbReference>
<protein>
    <submittedName>
        <fullName evidence="9">La-related protein 6</fullName>
    </submittedName>
</protein>
<keyword evidence="6" id="KW-0732">Signal</keyword>
<reference evidence="9" key="1">
    <citation type="submission" date="2018-07" db="EMBL/GenBank/DDBJ databases">
        <title>Comparative genomics of catfishes provides insights into carnivory and benthic adaptation.</title>
        <authorList>
            <person name="Zhang Y."/>
            <person name="Wang D."/>
            <person name="Peng Z."/>
            <person name="Zheng S."/>
            <person name="Shao F."/>
            <person name="Tao W."/>
        </authorList>
    </citation>
    <scope>NUCLEOTIDE SEQUENCE</scope>
    <source>
        <strain evidence="9">Chongqing</strain>
    </source>
</reference>
<dbReference type="PRINTS" id="PR00302">
    <property type="entry name" value="LUPUSLA"/>
</dbReference>
<feature type="domain" description="HTH La-type RNA-binding" evidence="7">
    <location>
        <begin position="257"/>
        <end position="348"/>
    </location>
</feature>
<dbReference type="InterPro" id="IPR036390">
    <property type="entry name" value="WH_DNA-bd_sf"/>
</dbReference>
<feature type="signal peptide" evidence="6">
    <location>
        <begin position="1"/>
        <end position="21"/>
    </location>
</feature>
<dbReference type="InterPro" id="IPR045180">
    <property type="entry name" value="La_dom_prot"/>
</dbReference>
<proteinExistence type="predicted"/>
<dbReference type="SUPFAM" id="SSF46785">
    <property type="entry name" value="Winged helix' DNA-binding domain"/>
    <property type="match status" value="1"/>
</dbReference>
<keyword evidence="2 4" id="KW-0694">RNA-binding</keyword>
<dbReference type="InterPro" id="IPR012677">
    <property type="entry name" value="Nucleotide-bd_a/b_plait_sf"/>
</dbReference>
<evidence type="ECO:0000256" key="6">
    <source>
        <dbReference type="SAM" id="SignalP"/>
    </source>
</evidence>
<feature type="region of interest" description="Disordered" evidence="5">
    <location>
        <begin position="58"/>
        <end position="101"/>
    </location>
</feature>
<evidence type="ECO:0000256" key="1">
    <source>
        <dbReference type="ARBA" id="ARBA00004123"/>
    </source>
</evidence>
<keyword evidence="3" id="KW-0539">Nucleus</keyword>
<feature type="compositionally biased region" description="Polar residues" evidence="5">
    <location>
        <begin position="557"/>
        <end position="571"/>
    </location>
</feature>
<dbReference type="Gene3D" id="1.10.10.10">
    <property type="entry name" value="Winged helix-like DNA-binding domain superfamily/Winged helix DNA-binding domain"/>
    <property type="match status" value="1"/>
</dbReference>
<organism evidence="9 10">
    <name type="scientific">Silurus asotus</name>
    <name type="common">Amur catfish</name>
    <name type="synonym">Parasilurus asotus</name>
    <dbReference type="NCBI Taxonomy" id="30991"/>
    <lineage>
        <taxon>Eukaryota</taxon>
        <taxon>Metazoa</taxon>
        <taxon>Chordata</taxon>
        <taxon>Craniata</taxon>
        <taxon>Vertebrata</taxon>
        <taxon>Euteleostomi</taxon>
        <taxon>Actinopterygii</taxon>
        <taxon>Neopterygii</taxon>
        <taxon>Teleostei</taxon>
        <taxon>Ostariophysi</taxon>
        <taxon>Siluriformes</taxon>
        <taxon>Siluridae</taxon>
        <taxon>Silurus</taxon>
    </lineage>
</organism>
<evidence type="ECO:0000256" key="3">
    <source>
        <dbReference type="ARBA" id="ARBA00023242"/>
    </source>
</evidence>
<feature type="compositionally biased region" description="Low complexity" evidence="5">
    <location>
        <begin position="601"/>
        <end position="611"/>
    </location>
</feature>
<feature type="compositionally biased region" description="Acidic residues" evidence="5">
    <location>
        <begin position="218"/>
        <end position="233"/>
    </location>
</feature>
<feature type="region of interest" description="Disordered" evidence="5">
    <location>
        <begin position="475"/>
        <end position="659"/>
    </location>
</feature>
<dbReference type="AlphaFoldDB" id="A0AAD5AVL5"/>
<evidence type="ECO:0000259" key="8">
    <source>
        <dbReference type="PROSITE" id="PS51938"/>
    </source>
</evidence>
<dbReference type="SUPFAM" id="SSF54928">
    <property type="entry name" value="RNA-binding domain, RBD"/>
    <property type="match status" value="1"/>
</dbReference>
<feature type="chain" id="PRO_5042055802" evidence="6">
    <location>
        <begin position="22"/>
        <end position="676"/>
    </location>
</feature>
<feature type="region of interest" description="Disordered" evidence="5">
    <location>
        <begin position="114"/>
        <end position="144"/>
    </location>
</feature>
<dbReference type="PROSITE" id="PS50961">
    <property type="entry name" value="HTH_LA"/>
    <property type="match status" value="1"/>
</dbReference>
<evidence type="ECO:0000256" key="5">
    <source>
        <dbReference type="SAM" id="MobiDB-lite"/>
    </source>
</evidence>
<dbReference type="InterPro" id="IPR024642">
    <property type="entry name" value="SUZ-C"/>
</dbReference>
<dbReference type="Proteomes" id="UP001205998">
    <property type="component" value="Unassembled WGS sequence"/>
</dbReference>
<dbReference type="InterPro" id="IPR002344">
    <property type="entry name" value="Lupus_La"/>
</dbReference>
<feature type="region of interest" description="Disordered" evidence="5">
    <location>
        <begin position="218"/>
        <end position="259"/>
    </location>
</feature>
<dbReference type="InterPro" id="IPR034880">
    <property type="entry name" value="LARP6_RRM"/>
</dbReference>
<dbReference type="SMART" id="SM00715">
    <property type="entry name" value="LA"/>
    <property type="match status" value="1"/>
</dbReference>
<feature type="domain" description="SUZ-C" evidence="8">
    <location>
        <begin position="608"/>
        <end position="664"/>
    </location>
</feature>
<dbReference type="Pfam" id="PF05383">
    <property type="entry name" value="La"/>
    <property type="match status" value="1"/>
</dbReference>
<dbReference type="InterPro" id="IPR036388">
    <property type="entry name" value="WH-like_DNA-bd_sf"/>
</dbReference>
<dbReference type="EMBL" id="MU551596">
    <property type="protein sequence ID" value="KAI5623763.1"/>
    <property type="molecule type" value="Genomic_DNA"/>
</dbReference>
<evidence type="ECO:0000313" key="9">
    <source>
        <dbReference type="EMBL" id="KAI5623763.1"/>
    </source>
</evidence>
<comment type="subcellular location">
    <subcellularLocation>
        <location evidence="1">Nucleus</location>
    </subcellularLocation>
</comment>
<gene>
    <name evidence="9" type="ORF">C0J50_16444</name>
</gene>
<dbReference type="PANTHER" id="PTHR22792">
    <property type="entry name" value="LUPUS LA PROTEIN-RELATED"/>
    <property type="match status" value="1"/>
</dbReference>
<feature type="compositionally biased region" description="Basic and acidic residues" evidence="5">
    <location>
        <begin position="120"/>
        <end position="129"/>
    </location>
</feature>
<sequence>MQVLVNAFLRFLSFLLPPSWLQLAFRWWVGGDECGASPWPNRGAAPARTKPLIAHEEVTARGDSRPPGRVSFAAAAAPAPSAASTTTAAAPPPPLADGSGFPWRRIREAARLVSAAPHVNTERQSREARSSPPPPPPLLCDHPAGGVVEDLEAAGCRARWSAATVMSAATELPPNTVDVVSSDASESAEAAALPSCFPDQRLREMGTPVTITVAIQAAEDEEPEEEETINSEDEILRHEKSSGAGTSGGELEEESWQPPDAELTQKLIAQIEYYLSDENLEHDAFLLKHVRRNKLGFVSVKLLTSFKKVKHLTRDWRTTAYALRHSTLLELNEEGRKVRRRTSVPVFASESLPSRMLLLSELQRWPELGVALAGEGGAGDGSPGANPAQQERLMELLLKAFGAYGPIASVRVLKPGKDLPPDLKKLSGRYSQLGTEECAIVEFEEVEAAVKAHEAYTGQQGDGKGSMGLKVVLIGTKPPKKKVSKERQREENGNGGGMRKSRSLNSRVRELQYHGDDSACSSSETESNPTSPRLGRKSRSCNKLSPGGFHLSPAVSPRSSPWNSPRASPCSQRKAPPNARSPLASEGRLSPEAGRRWADYSSDSSLTPSGSPWVQRRKQVASQESSPVGSPMLGRKIQNADGLPPGVVRLPRGPDGTRGFHAVLMAERGKTASTQT</sequence>
<comment type="caution">
    <text evidence="9">The sequence shown here is derived from an EMBL/GenBank/DDBJ whole genome shotgun (WGS) entry which is preliminary data.</text>
</comment>
<dbReference type="InterPro" id="IPR035979">
    <property type="entry name" value="RBD_domain_sf"/>
</dbReference>
<accession>A0AAD5AVL5</accession>
<dbReference type="GO" id="GO:0003729">
    <property type="term" value="F:mRNA binding"/>
    <property type="evidence" value="ECO:0007669"/>
    <property type="project" value="TreeGrafter"/>
</dbReference>
<dbReference type="Pfam" id="PF12901">
    <property type="entry name" value="SUZ-C"/>
    <property type="match status" value="1"/>
</dbReference>
<dbReference type="GO" id="GO:1990904">
    <property type="term" value="C:ribonucleoprotein complex"/>
    <property type="evidence" value="ECO:0007669"/>
    <property type="project" value="InterPro"/>
</dbReference>
<evidence type="ECO:0000256" key="2">
    <source>
        <dbReference type="ARBA" id="ARBA00022884"/>
    </source>
</evidence>